<comment type="subcellular location">
    <subcellularLocation>
        <location evidence="1">Membrane</location>
        <topology evidence="1">Multi-pass membrane protein</topology>
    </subcellularLocation>
</comment>
<evidence type="ECO:0008006" key="8">
    <source>
        <dbReference type="Google" id="ProtNLM"/>
    </source>
</evidence>
<accession>A0ABQ9XS04</accession>
<evidence type="ECO:0000256" key="4">
    <source>
        <dbReference type="ARBA" id="ARBA00023136"/>
    </source>
</evidence>
<evidence type="ECO:0000256" key="2">
    <source>
        <dbReference type="ARBA" id="ARBA00022692"/>
    </source>
</evidence>
<dbReference type="Proteomes" id="UP001281761">
    <property type="component" value="Unassembled WGS sequence"/>
</dbReference>
<evidence type="ECO:0000256" key="5">
    <source>
        <dbReference type="SAM" id="Phobius"/>
    </source>
</evidence>
<name>A0ABQ9XS04_9EUKA</name>
<organism evidence="6 7">
    <name type="scientific">Blattamonas nauphoetae</name>
    <dbReference type="NCBI Taxonomy" id="2049346"/>
    <lineage>
        <taxon>Eukaryota</taxon>
        <taxon>Metamonada</taxon>
        <taxon>Preaxostyla</taxon>
        <taxon>Oxymonadida</taxon>
        <taxon>Blattamonas</taxon>
    </lineage>
</organism>
<dbReference type="Pfam" id="PF09799">
    <property type="entry name" value="Transmemb_17"/>
    <property type="match status" value="1"/>
</dbReference>
<comment type="caution">
    <text evidence="6">The sequence shown here is derived from an EMBL/GenBank/DDBJ whole genome shotgun (WGS) entry which is preliminary data.</text>
</comment>
<dbReference type="InterPro" id="IPR019184">
    <property type="entry name" value="Uncharacterised_TM-17"/>
</dbReference>
<evidence type="ECO:0000313" key="7">
    <source>
        <dbReference type="Proteomes" id="UP001281761"/>
    </source>
</evidence>
<evidence type="ECO:0000256" key="3">
    <source>
        <dbReference type="ARBA" id="ARBA00022989"/>
    </source>
</evidence>
<reference evidence="6 7" key="1">
    <citation type="journal article" date="2022" name="bioRxiv">
        <title>Genomics of Preaxostyla Flagellates Illuminates Evolutionary Transitions and the Path Towards Mitochondrial Loss.</title>
        <authorList>
            <person name="Novak L.V.F."/>
            <person name="Treitli S.C."/>
            <person name="Pyrih J."/>
            <person name="Halakuc P."/>
            <person name="Pipaliya S.V."/>
            <person name="Vacek V."/>
            <person name="Brzon O."/>
            <person name="Soukal P."/>
            <person name="Eme L."/>
            <person name="Dacks J.B."/>
            <person name="Karnkowska A."/>
            <person name="Elias M."/>
            <person name="Hampl V."/>
        </authorList>
    </citation>
    <scope>NUCLEOTIDE SEQUENCE [LARGE SCALE GENOMIC DNA]</scope>
    <source>
        <strain evidence="6">NAU3</strain>
        <tissue evidence="6">Gut</tissue>
    </source>
</reference>
<keyword evidence="7" id="KW-1185">Reference proteome</keyword>
<evidence type="ECO:0000313" key="6">
    <source>
        <dbReference type="EMBL" id="KAK2954584.1"/>
    </source>
</evidence>
<proteinExistence type="predicted"/>
<sequence>MSQRQGGAVNTTTFVAFLVFEMDKYFGVIFFIAWIILYIIKMNLAPFPIWRIFGEPGIELTTFIAHMIKISQGKSALRGGGGMKSLVCLICLLIEVAGVLFLLFWQALVSSYDYALCGLELLFCLIQFVGILLLCLDR</sequence>
<gene>
    <name evidence="6" type="ORF">BLNAU_10435</name>
</gene>
<feature type="transmembrane region" description="Helical" evidence="5">
    <location>
        <begin position="86"/>
        <end position="108"/>
    </location>
</feature>
<evidence type="ECO:0000256" key="1">
    <source>
        <dbReference type="ARBA" id="ARBA00004141"/>
    </source>
</evidence>
<dbReference type="EMBL" id="JARBJD010000076">
    <property type="protein sequence ID" value="KAK2954584.1"/>
    <property type="molecule type" value="Genomic_DNA"/>
</dbReference>
<protein>
    <recommendedName>
        <fullName evidence="8">Transmembrane protein</fullName>
    </recommendedName>
</protein>
<keyword evidence="3 5" id="KW-1133">Transmembrane helix</keyword>
<keyword evidence="4 5" id="KW-0472">Membrane</keyword>
<feature type="transmembrane region" description="Helical" evidence="5">
    <location>
        <begin position="25"/>
        <end position="44"/>
    </location>
</feature>
<keyword evidence="2 5" id="KW-0812">Transmembrane</keyword>
<feature type="transmembrane region" description="Helical" evidence="5">
    <location>
        <begin position="114"/>
        <end position="136"/>
    </location>
</feature>